<evidence type="ECO:0008006" key="2">
    <source>
        <dbReference type="Google" id="ProtNLM"/>
    </source>
</evidence>
<dbReference type="EMBL" id="OIVN01003223">
    <property type="protein sequence ID" value="SPD09628.1"/>
    <property type="molecule type" value="Genomic_DNA"/>
</dbReference>
<sequence length="226" mass="23506">MNDPIKNATDDPVTIMSCRTSTTRGGAGGAWRCWHGGLERWAGGAVVWSGGSGTVGWRGARGWCRRECWNGEGGGAVAGGAGAGAGGWWLAGWGGKSSQAAMASSEARSLTPTVNLVSPHRVPLLLGISLSSSGLDLAPICDFVAAVEGSIFLRPRVIGGFAKWDVPDLVWVMVASFVRNAAEIGEGILLDHGTGVVIGETAVVGNRVSLMHELRSQDHQRNDEGT</sequence>
<dbReference type="PANTHER" id="PTHR42811">
    <property type="entry name" value="SERINE ACETYLTRANSFERASE"/>
    <property type="match status" value="1"/>
</dbReference>
<protein>
    <recommendedName>
        <fullName evidence="2">Serine acetyltransferase N-terminal domain-containing protein</fullName>
    </recommendedName>
</protein>
<organism evidence="1">
    <name type="scientific">Fagus sylvatica</name>
    <name type="common">Beechnut</name>
    <dbReference type="NCBI Taxonomy" id="28930"/>
    <lineage>
        <taxon>Eukaryota</taxon>
        <taxon>Viridiplantae</taxon>
        <taxon>Streptophyta</taxon>
        <taxon>Embryophyta</taxon>
        <taxon>Tracheophyta</taxon>
        <taxon>Spermatophyta</taxon>
        <taxon>Magnoliopsida</taxon>
        <taxon>eudicotyledons</taxon>
        <taxon>Gunneridae</taxon>
        <taxon>Pentapetalae</taxon>
        <taxon>rosids</taxon>
        <taxon>fabids</taxon>
        <taxon>Fagales</taxon>
        <taxon>Fagaceae</taxon>
        <taxon>Fagus</taxon>
    </lineage>
</organism>
<dbReference type="AlphaFoldDB" id="A0A2N9HCH8"/>
<proteinExistence type="predicted"/>
<reference evidence="1" key="1">
    <citation type="submission" date="2018-02" db="EMBL/GenBank/DDBJ databases">
        <authorList>
            <person name="Cohen D.B."/>
            <person name="Kent A.D."/>
        </authorList>
    </citation>
    <scope>NUCLEOTIDE SEQUENCE</scope>
</reference>
<evidence type="ECO:0000313" key="1">
    <source>
        <dbReference type="EMBL" id="SPD09628.1"/>
    </source>
</evidence>
<accession>A0A2N9HCH8</accession>
<dbReference type="InterPro" id="IPR011004">
    <property type="entry name" value="Trimer_LpxA-like_sf"/>
</dbReference>
<dbReference type="SUPFAM" id="SSF51161">
    <property type="entry name" value="Trimeric LpxA-like enzymes"/>
    <property type="match status" value="1"/>
</dbReference>
<dbReference type="Gene3D" id="2.160.10.10">
    <property type="entry name" value="Hexapeptide repeat proteins"/>
    <property type="match status" value="1"/>
</dbReference>
<gene>
    <name evidence="1" type="ORF">FSB_LOCUS37510</name>
</gene>
<name>A0A2N9HCH8_FAGSY</name>